<sequence>MNSWFSNAVHEVVVIDSTFSNVVHEAGVMDSPFSNAVHEAGVLDSPFSNAVHEAGVMDSSFSNAVHEAGVIDSPFSNAVHEAGVMDSPFSIVVHEAGVMDSPFSNAVHEAGVMDSPFSNVVHEAGVMDSCKPAFTSEPNYQALVTTGTPITLLLCGDQDSIHQVLAHTVGGCELAGLILSVHAPRRRGTHGQGSPHTAQLKKLKEKKNGNPQGVSNERRRSAKAESGVSSMCLRGTGETGGSGVSDRDGPVNNSWLGWIGEVFHTDKEMPDRDDIPPNSLPILNPGGGLGGENCGGCTQKTSSSLTLTTLPFPQLFSPVRTDANSRLQISSSVTGV</sequence>
<dbReference type="Proteomes" id="UP001283361">
    <property type="component" value="Unassembled WGS sequence"/>
</dbReference>
<accession>A0AAE0YXE5</accession>
<organism evidence="2 3">
    <name type="scientific">Elysia crispata</name>
    <name type="common">lettuce slug</name>
    <dbReference type="NCBI Taxonomy" id="231223"/>
    <lineage>
        <taxon>Eukaryota</taxon>
        <taxon>Metazoa</taxon>
        <taxon>Spiralia</taxon>
        <taxon>Lophotrochozoa</taxon>
        <taxon>Mollusca</taxon>
        <taxon>Gastropoda</taxon>
        <taxon>Heterobranchia</taxon>
        <taxon>Euthyneura</taxon>
        <taxon>Panpulmonata</taxon>
        <taxon>Sacoglossa</taxon>
        <taxon>Placobranchoidea</taxon>
        <taxon>Plakobranchidae</taxon>
        <taxon>Elysia</taxon>
    </lineage>
</organism>
<evidence type="ECO:0000313" key="2">
    <source>
        <dbReference type="EMBL" id="KAK3758421.1"/>
    </source>
</evidence>
<evidence type="ECO:0000256" key="1">
    <source>
        <dbReference type="SAM" id="MobiDB-lite"/>
    </source>
</evidence>
<dbReference type="EMBL" id="JAWDGP010005269">
    <property type="protein sequence ID" value="KAK3758421.1"/>
    <property type="molecule type" value="Genomic_DNA"/>
</dbReference>
<comment type="caution">
    <text evidence="2">The sequence shown here is derived from an EMBL/GenBank/DDBJ whole genome shotgun (WGS) entry which is preliminary data.</text>
</comment>
<gene>
    <name evidence="2" type="ORF">RRG08_058691</name>
</gene>
<name>A0AAE0YXE5_9GAST</name>
<evidence type="ECO:0000313" key="3">
    <source>
        <dbReference type="Proteomes" id="UP001283361"/>
    </source>
</evidence>
<feature type="region of interest" description="Disordered" evidence="1">
    <location>
        <begin position="185"/>
        <end position="250"/>
    </location>
</feature>
<reference evidence="2" key="1">
    <citation type="journal article" date="2023" name="G3 (Bethesda)">
        <title>A reference genome for the long-term kleptoplast-retaining sea slug Elysia crispata morphotype clarki.</title>
        <authorList>
            <person name="Eastman K.E."/>
            <person name="Pendleton A.L."/>
            <person name="Shaikh M.A."/>
            <person name="Suttiyut T."/>
            <person name="Ogas R."/>
            <person name="Tomko P."/>
            <person name="Gavelis G."/>
            <person name="Widhalm J.R."/>
            <person name="Wisecaver J.H."/>
        </authorList>
    </citation>
    <scope>NUCLEOTIDE SEQUENCE</scope>
    <source>
        <strain evidence="2">ECLA1</strain>
    </source>
</reference>
<dbReference type="AlphaFoldDB" id="A0AAE0YXE5"/>
<protein>
    <submittedName>
        <fullName evidence="2">Uncharacterized protein</fullName>
    </submittedName>
</protein>
<keyword evidence="3" id="KW-1185">Reference proteome</keyword>
<proteinExistence type="predicted"/>